<dbReference type="Pfam" id="PF13620">
    <property type="entry name" value="CarboxypepD_reg"/>
    <property type="match status" value="1"/>
</dbReference>
<evidence type="ECO:0000313" key="2">
    <source>
        <dbReference type="Proteomes" id="UP000010847"/>
    </source>
</evidence>
<keyword evidence="2" id="KW-1185">Reference proteome</keyword>
<proteinExistence type="predicted"/>
<protein>
    <recommendedName>
        <fullName evidence="3">Carboxypeptidase regulatory-like domain-containing protein</fullName>
    </recommendedName>
</protein>
<gene>
    <name evidence="1" type="ORF">DESME_03025</name>
</gene>
<dbReference type="EMBL" id="CP007032">
    <property type="protein sequence ID" value="AHF08447.1"/>
    <property type="molecule type" value="Genomic_DNA"/>
</dbReference>
<dbReference type="OrthoDB" id="176752at2"/>
<accession>W0ECF0</accession>
<dbReference type="Gene3D" id="2.60.40.1120">
    <property type="entry name" value="Carboxypeptidase-like, regulatory domain"/>
    <property type="match status" value="1"/>
</dbReference>
<dbReference type="KEGG" id="dmt:DESME_03025"/>
<evidence type="ECO:0008006" key="3">
    <source>
        <dbReference type="Google" id="ProtNLM"/>
    </source>
</evidence>
<dbReference type="STRING" id="871968.DESME_03025"/>
<dbReference type="SUPFAM" id="SSF49464">
    <property type="entry name" value="Carboxypeptidase regulatory domain-like"/>
    <property type="match status" value="1"/>
</dbReference>
<reference evidence="1 2" key="1">
    <citation type="submission" date="2013-12" db="EMBL/GenBank/DDBJ databases">
        <authorList>
            <consortium name="DOE Joint Genome Institute"/>
            <person name="Smidt H."/>
            <person name="Huntemann M."/>
            <person name="Han J."/>
            <person name="Chen A."/>
            <person name="Kyrpides N."/>
            <person name="Mavromatis K."/>
            <person name="Markowitz V."/>
            <person name="Palaniappan K."/>
            <person name="Ivanova N."/>
            <person name="Schaumberg A."/>
            <person name="Pati A."/>
            <person name="Liolios K."/>
            <person name="Nordberg H.P."/>
            <person name="Cantor M.N."/>
            <person name="Hua S.X."/>
            <person name="Woyke T."/>
        </authorList>
    </citation>
    <scope>NUCLEOTIDE SEQUENCE [LARGE SCALE GENOMIC DNA]</scope>
    <source>
        <strain evidence="2">DSM 15288</strain>
    </source>
</reference>
<dbReference type="HOGENOM" id="CLU_2057593_0_0_9"/>
<dbReference type="Proteomes" id="UP000010847">
    <property type="component" value="Chromosome"/>
</dbReference>
<evidence type="ECO:0000313" key="1">
    <source>
        <dbReference type="EMBL" id="AHF08447.1"/>
    </source>
</evidence>
<dbReference type="RefSeq" id="WP_006717507.1">
    <property type="nucleotide sequence ID" value="NZ_CP007032.1"/>
</dbReference>
<name>W0ECF0_9FIRM</name>
<dbReference type="AlphaFoldDB" id="W0ECF0"/>
<dbReference type="InterPro" id="IPR008969">
    <property type="entry name" value="CarboxyPept-like_regulatory"/>
</dbReference>
<organism evidence="1 2">
    <name type="scientific">Desulfitobacterium metallireducens DSM 15288</name>
    <dbReference type="NCBI Taxonomy" id="871968"/>
    <lineage>
        <taxon>Bacteria</taxon>
        <taxon>Bacillati</taxon>
        <taxon>Bacillota</taxon>
        <taxon>Clostridia</taxon>
        <taxon>Eubacteriales</taxon>
        <taxon>Desulfitobacteriaceae</taxon>
        <taxon>Desulfitobacterium</taxon>
    </lineage>
</organism>
<sequence>MTVLGYLFRKLMHYFYKIDNCDLPVRDADSQDTAGCELQGFHLGTGEEIHRDFQFTHYPDKNWGTLSGIVKNEEGFPVKNALVQVFDSGDEPVTHGFTNDDGQYRFYLEHGNYILKAVR</sequence>